<name>A0A4Y1MPV7_9PROT</name>
<evidence type="ECO:0000256" key="5">
    <source>
        <dbReference type="ARBA" id="ARBA00022801"/>
    </source>
</evidence>
<dbReference type="Pfam" id="PF01850">
    <property type="entry name" value="PIN"/>
    <property type="match status" value="1"/>
</dbReference>
<keyword evidence="8" id="KW-0800">Toxin</keyword>
<dbReference type="EC" id="3.1.-.-" evidence="8"/>
<keyword evidence="10" id="KW-0614">Plasmid</keyword>
<dbReference type="GO" id="GO:0004540">
    <property type="term" value="F:RNA nuclease activity"/>
    <property type="evidence" value="ECO:0007669"/>
    <property type="project" value="InterPro"/>
</dbReference>
<feature type="domain" description="PIN" evidence="9">
    <location>
        <begin position="2"/>
        <end position="122"/>
    </location>
</feature>
<evidence type="ECO:0000256" key="8">
    <source>
        <dbReference type="HAMAP-Rule" id="MF_00265"/>
    </source>
</evidence>
<comment type="function">
    <text evidence="8">Toxic component of a toxin-antitoxin (TA) system. An RNase.</text>
</comment>
<evidence type="ECO:0000259" key="9">
    <source>
        <dbReference type="Pfam" id="PF01850"/>
    </source>
</evidence>
<dbReference type="GO" id="GO:0000287">
    <property type="term" value="F:magnesium ion binding"/>
    <property type="evidence" value="ECO:0007669"/>
    <property type="project" value="UniProtKB-UniRule"/>
</dbReference>
<dbReference type="GO" id="GO:0090729">
    <property type="term" value="F:toxin activity"/>
    <property type="evidence" value="ECO:0007669"/>
    <property type="project" value="UniProtKB-KW"/>
</dbReference>
<feature type="binding site" evidence="8">
    <location>
        <position position="5"/>
    </location>
    <ligand>
        <name>Mg(2+)</name>
        <dbReference type="ChEBI" id="CHEBI:18420"/>
    </ligand>
</feature>
<dbReference type="SUPFAM" id="SSF88723">
    <property type="entry name" value="PIN domain-like"/>
    <property type="match status" value="1"/>
</dbReference>
<reference evidence="10" key="1">
    <citation type="submission" date="2017-12" db="EMBL/GenBank/DDBJ databases">
        <authorList>
            <person name="Martens C."/>
            <person name="Dahlstrom E."/>
            <person name="Barbian K."/>
            <person name="Sykora L."/>
            <person name="Ricklefs S."/>
            <person name="Bruno D."/>
            <person name="Anzick I."/>
            <person name="Myles I."/>
            <person name="Datta S.K."/>
        </authorList>
    </citation>
    <scope>NUCLEOTIDE SEQUENCE</scope>
    <source>
        <strain evidence="10">AD2</strain>
        <plasmid evidence="10">p3-AD2</plasmid>
    </source>
</reference>
<feature type="binding site" evidence="8">
    <location>
        <position position="104"/>
    </location>
    <ligand>
        <name>Mg(2+)</name>
        <dbReference type="ChEBI" id="CHEBI:18420"/>
    </ligand>
</feature>
<comment type="similarity">
    <text evidence="7 8">Belongs to the PINc/VapC protein family.</text>
</comment>
<keyword evidence="2 8" id="KW-1277">Toxin-antitoxin system</keyword>
<dbReference type="PANTHER" id="PTHR33653:SF1">
    <property type="entry name" value="RIBONUCLEASE VAPC2"/>
    <property type="match status" value="1"/>
</dbReference>
<dbReference type="InterPro" id="IPR022907">
    <property type="entry name" value="VapC_family"/>
</dbReference>
<evidence type="ECO:0000256" key="6">
    <source>
        <dbReference type="ARBA" id="ARBA00022842"/>
    </source>
</evidence>
<keyword evidence="6 8" id="KW-0460">Magnesium</keyword>
<dbReference type="HAMAP" id="MF_00265">
    <property type="entry name" value="VapC_Nob1"/>
    <property type="match status" value="1"/>
</dbReference>
<evidence type="ECO:0000256" key="1">
    <source>
        <dbReference type="ARBA" id="ARBA00001946"/>
    </source>
</evidence>
<proteinExistence type="inferred from homology"/>
<gene>
    <name evidence="8" type="primary">vapC</name>
    <name evidence="10" type="ORF">RADP37_04168a</name>
</gene>
<dbReference type="AlphaFoldDB" id="A0A4Y1MPV7"/>
<evidence type="ECO:0000256" key="3">
    <source>
        <dbReference type="ARBA" id="ARBA00022722"/>
    </source>
</evidence>
<dbReference type="RefSeq" id="WP_314216542.1">
    <property type="nucleotide sequence ID" value="NZ_CP025184.1"/>
</dbReference>
<accession>A0A4Y1MPV7</accession>
<dbReference type="InterPro" id="IPR029060">
    <property type="entry name" value="PIN-like_dom_sf"/>
</dbReference>
<dbReference type="EMBL" id="CP025184">
    <property type="protein sequence ID" value="AWV19987.1"/>
    <property type="molecule type" value="Genomic_DNA"/>
</dbReference>
<dbReference type="InterPro" id="IPR002716">
    <property type="entry name" value="PIN_dom"/>
</dbReference>
<keyword evidence="3 8" id="KW-0540">Nuclease</keyword>
<sequence length="140" mass="15155">MILLDTDVVSELMRASPDAAVRRFLAAQRLETLFLPSLVVAEIRYGLAWLPEGQRRADLESLFERFLAEGFADRVLPFDATCAARYARAHAAREAAGRPIALADALIGGMALAHGATLATRNMTDFEGLGATLVNPWEAA</sequence>
<keyword evidence="5 8" id="KW-0378">Hydrolase</keyword>
<evidence type="ECO:0000256" key="7">
    <source>
        <dbReference type="ARBA" id="ARBA00038093"/>
    </source>
</evidence>
<dbReference type="InterPro" id="IPR050556">
    <property type="entry name" value="Type_II_TA_system_RNase"/>
</dbReference>
<evidence type="ECO:0000256" key="2">
    <source>
        <dbReference type="ARBA" id="ARBA00022649"/>
    </source>
</evidence>
<evidence type="ECO:0000313" key="10">
    <source>
        <dbReference type="EMBL" id="AWV19987.1"/>
    </source>
</evidence>
<protein>
    <recommendedName>
        <fullName evidence="8">Ribonuclease VapC</fullName>
        <shortName evidence="8">RNase VapC</shortName>
        <ecNumber evidence="8">3.1.-.-</ecNumber>
    </recommendedName>
    <alternativeName>
        <fullName evidence="8">Toxin VapC</fullName>
    </alternativeName>
</protein>
<dbReference type="GO" id="GO:0016787">
    <property type="term" value="F:hydrolase activity"/>
    <property type="evidence" value="ECO:0007669"/>
    <property type="project" value="UniProtKB-KW"/>
</dbReference>
<dbReference type="Gene3D" id="3.40.50.1010">
    <property type="entry name" value="5'-nuclease"/>
    <property type="match status" value="1"/>
</dbReference>
<geneLocation type="plasmid" evidence="10">
    <name>p3-AD2</name>
</geneLocation>
<evidence type="ECO:0000256" key="4">
    <source>
        <dbReference type="ARBA" id="ARBA00022723"/>
    </source>
</evidence>
<organism evidence="10">
    <name type="scientific">Roseomonas mucosa</name>
    <dbReference type="NCBI Taxonomy" id="207340"/>
    <lineage>
        <taxon>Bacteria</taxon>
        <taxon>Pseudomonadati</taxon>
        <taxon>Pseudomonadota</taxon>
        <taxon>Alphaproteobacteria</taxon>
        <taxon>Acetobacterales</taxon>
        <taxon>Roseomonadaceae</taxon>
        <taxon>Roseomonas</taxon>
    </lineage>
</organism>
<comment type="cofactor">
    <cofactor evidence="1 8">
        <name>Mg(2+)</name>
        <dbReference type="ChEBI" id="CHEBI:18420"/>
    </cofactor>
</comment>
<keyword evidence="4 8" id="KW-0479">Metal-binding</keyword>
<dbReference type="PANTHER" id="PTHR33653">
    <property type="entry name" value="RIBONUCLEASE VAPC2"/>
    <property type="match status" value="1"/>
</dbReference>
<dbReference type="CDD" id="cd18731">
    <property type="entry name" value="PIN_NgFitB-like"/>
    <property type="match status" value="1"/>
</dbReference>